<gene>
    <name evidence="1" type="ORF">XELAEV_18026044mg</name>
</gene>
<reference evidence="2" key="1">
    <citation type="journal article" date="2016" name="Nature">
        <title>Genome evolution in the allotetraploid frog Xenopus laevis.</title>
        <authorList>
            <person name="Session A.M."/>
            <person name="Uno Y."/>
            <person name="Kwon T."/>
            <person name="Chapman J.A."/>
            <person name="Toyoda A."/>
            <person name="Takahashi S."/>
            <person name="Fukui A."/>
            <person name="Hikosaka A."/>
            <person name="Suzuki A."/>
            <person name="Kondo M."/>
            <person name="van Heeringen S.J."/>
            <person name="Quigley I."/>
            <person name="Heinz S."/>
            <person name="Ogino H."/>
            <person name="Ochi H."/>
            <person name="Hellsten U."/>
            <person name="Lyons J.B."/>
            <person name="Simakov O."/>
            <person name="Putnam N."/>
            <person name="Stites J."/>
            <person name="Kuroki Y."/>
            <person name="Tanaka T."/>
            <person name="Michiue T."/>
            <person name="Watanabe M."/>
            <person name="Bogdanovic O."/>
            <person name="Lister R."/>
            <person name="Georgiou G."/>
            <person name="Paranjpe S.S."/>
            <person name="van Kruijsbergen I."/>
            <person name="Shu S."/>
            <person name="Carlson J."/>
            <person name="Kinoshita T."/>
            <person name="Ohta Y."/>
            <person name="Mawaribuchi S."/>
            <person name="Jenkins J."/>
            <person name="Grimwood J."/>
            <person name="Schmutz J."/>
            <person name="Mitros T."/>
            <person name="Mozaffari S.V."/>
            <person name="Suzuki Y."/>
            <person name="Haramoto Y."/>
            <person name="Yamamoto T.S."/>
            <person name="Takagi C."/>
            <person name="Heald R."/>
            <person name="Miller K."/>
            <person name="Haudenschild C."/>
            <person name="Kitzman J."/>
            <person name="Nakayama T."/>
            <person name="Izutsu Y."/>
            <person name="Robert J."/>
            <person name="Fortriede J."/>
            <person name="Burns K."/>
            <person name="Lotay V."/>
            <person name="Karimi K."/>
            <person name="Yasuoka Y."/>
            <person name="Dichmann D.S."/>
            <person name="Flajnik M.F."/>
            <person name="Houston D.W."/>
            <person name="Shendure J."/>
            <person name="DuPasquier L."/>
            <person name="Vize P.D."/>
            <person name="Zorn A.M."/>
            <person name="Ito M."/>
            <person name="Marcotte E.M."/>
            <person name="Wallingford J.B."/>
            <person name="Ito Y."/>
            <person name="Asashima M."/>
            <person name="Ueno N."/>
            <person name="Matsuda Y."/>
            <person name="Veenstra G.J."/>
            <person name="Fujiyama A."/>
            <person name="Harland R.M."/>
            <person name="Taira M."/>
            <person name="Rokhsar D.S."/>
        </authorList>
    </citation>
    <scope>NUCLEOTIDE SEQUENCE [LARGE SCALE GENOMIC DNA]</scope>
    <source>
        <strain evidence="2">J</strain>
    </source>
</reference>
<dbReference type="Proteomes" id="UP000694892">
    <property type="component" value="Chromosome 4S"/>
</dbReference>
<accession>A0A974D3H3</accession>
<dbReference type="EMBL" id="CM004473">
    <property type="protein sequence ID" value="OCT83501.1"/>
    <property type="molecule type" value="Genomic_DNA"/>
</dbReference>
<organism evidence="1 2">
    <name type="scientific">Xenopus laevis</name>
    <name type="common">African clawed frog</name>
    <dbReference type="NCBI Taxonomy" id="8355"/>
    <lineage>
        <taxon>Eukaryota</taxon>
        <taxon>Metazoa</taxon>
        <taxon>Chordata</taxon>
        <taxon>Craniata</taxon>
        <taxon>Vertebrata</taxon>
        <taxon>Euteleostomi</taxon>
        <taxon>Amphibia</taxon>
        <taxon>Batrachia</taxon>
        <taxon>Anura</taxon>
        <taxon>Pipoidea</taxon>
        <taxon>Pipidae</taxon>
        <taxon>Xenopodinae</taxon>
        <taxon>Xenopus</taxon>
        <taxon>Xenopus</taxon>
    </lineage>
</organism>
<evidence type="ECO:0000313" key="2">
    <source>
        <dbReference type="Proteomes" id="UP000694892"/>
    </source>
</evidence>
<dbReference type="AlphaFoldDB" id="A0A974D3H3"/>
<sequence>MSLMDRTSPRAGLAPITALVLLLMYLLGTRTIRSHCDVLNYTIFVCLGEGNESNVITCPLIIIHNCVLRELLCT</sequence>
<proteinExistence type="predicted"/>
<name>A0A974D3H3_XENLA</name>
<protein>
    <submittedName>
        <fullName evidence="1">Uncharacterized protein</fullName>
    </submittedName>
</protein>
<evidence type="ECO:0000313" key="1">
    <source>
        <dbReference type="EMBL" id="OCT83501.1"/>
    </source>
</evidence>